<dbReference type="NCBIfam" id="TIGR03519">
    <property type="entry name" value="T9SS_PorP_fam"/>
    <property type="match status" value="1"/>
</dbReference>
<gene>
    <name evidence="2" type="ORF">F8C82_00820</name>
</gene>
<proteinExistence type="predicted"/>
<dbReference type="RefSeq" id="WP_151691544.1">
    <property type="nucleotide sequence ID" value="NZ_BMGX01000002.1"/>
</dbReference>
<feature type="signal peptide" evidence="1">
    <location>
        <begin position="1"/>
        <end position="21"/>
    </location>
</feature>
<organism evidence="2 3">
    <name type="scientific">Phaeocystidibacter marisrubri</name>
    <dbReference type="NCBI Taxonomy" id="1577780"/>
    <lineage>
        <taxon>Bacteria</taxon>
        <taxon>Pseudomonadati</taxon>
        <taxon>Bacteroidota</taxon>
        <taxon>Flavobacteriia</taxon>
        <taxon>Flavobacteriales</taxon>
        <taxon>Phaeocystidibacteraceae</taxon>
        <taxon>Phaeocystidibacter</taxon>
    </lineage>
</organism>
<dbReference type="Pfam" id="PF11751">
    <property type="entry name" value="PorP_SprF"/>
    <property type="match status" value="1"/>
</dbReference>
<reference evidence="2 3" key="1">
    <citation type="submission" date="2019-10" db="EMBL/GenBank/DDBJ databases">
        <title>Genome sequence of Phaeocystidibacter marisrubri JCM30614 (type strain).</title>
        <authorList>
            <person name="Bowman J.P."/>
        </authorList>
    </citation>
    <scope>NUCLEOTIDE SEQUENCE [LARGE SCALE GENOMIC DNA]</scope>
    <source>
        <strain evidence="2 3">JCM 30614</strain>
    </source>
</reference>
<dbReference type="Proteomes" id="UP000484164">
    <property type="component" value="Unassembled WGS sequence"/>
</dbReference>
<dbReference type="OrthoDB" id="1186563at2"/>
<protein>
    <submittedName>
        <fullName evidence="2">Type IX secretion system membrane protein PorP/SprF</fullName>
    </submittedName>
</protein>
<evidence type="ECO:0000313" key="2">
    <source>
        <dbReference type="EMBL" id="KAB2816972.1"/>
    </source>
</evidence>
<sequence>MNRTSARILFFALLTSVFAYGQDPHFSQFYANSLYLNPAFAGVDRCPKLSLNYRNQYPTLGVYETFSGSYDQYVNGLNGGLGVLVMRDEAAQGALTLTEASVVYSYHLSLSRKFQLLAGFQATFRQRGLDFNALTFPDQIDQFYGFVRPTNELPPDQPTTSHVDISVGLIGYGKGYYFGAAVHHLTEPNEAFYTDSKLPRKYTLHGGASIPVGHKRLHNSTQSYLIPNLVIQQQGNIGQVTMGVSFNRSFITGGLAYRNSNTNPDAIVAIIGFTPPDWPFKFGYSYDFTVSDFGGASNGAHEISLSYRFDCRRRPSRAEALKCPTF</sequence>
<name>A0A6L3ZG02_9FLAO</name>
<evidence type="ECO:0000313" key="3">
    <source>
        <dbReference type="Proteomes" id="UP000484164"/>
    </source>
</evidence>
<dbReference type="AlphaFoldDB" id="A0A6L3ZG02"/>
<evidence type="ECO:0000256" key="1">
    <source>
        <dbReference type="SAM" id="SignalP"/>
    </source>
</evidence>
<dbReference type="InterPro" id="IPR019861">
    <property type="entry name" value="PorP/SprF_Bacteroidetes"/>
</dbReference>
<dbReference type="EMBL" id="WBVQ01000001">
    <property type="protein sequence ID" value="KAB2816972.1"/>
    <property type="molecule type" value="Genomic_DNA"/>
</dbReference>
<feature type="chain" id="PRO_5027093614" evidence="1">
    <location>
        <begin position="22"/>
        <end position="326"/>
    </location>
</feature>
<keyword evidence="3" id="KW-1185">Reference proteome</keyword>
<accession>A0A6L3ZG02</accession>
<keyword evidence="1" id="KW-0732">Signal</keyword>
<comment type="caution">
    <text evidence="2">The sequence shown here is derived from an EMBL/GenBank/DDBJ whole genome shotgun (WGS) entry which is preliminary data.</text>
</comment>